<keyword evidence="3" id="KW-1185">Reference proteome</keyword>
<protein>
    <submittedName>
        <fullName evidence="2">Uncharacterized protein</fullName>
    </submittedName>
</protein>
<evidence type="ECO:0000313" key="2">
    <source>
        <dbReference type="EMBL" id="PIC31157.1"/>
    </source>
</evidence>
<dbReference type="EMBL" id="PDUG01000005">
    <property type="protein sequence ID" value="PIC31157.1"/>
    <property type="molecule type" value="Genomic_DNA"/>
</dbReference>
<organism evidence="2 3">
    <name type="scientific">Caenorhabditis nigoni</name>
    <dbReference type="NCBI Taxonomy" id="1611254"/>
    <lineage>
        <taxon>Eukaryota</taxon>
        <taxon>Metazoa</taxon>
        <taxon>Ecdysozoa</taxon>
        <taxon>Nematoda</taxon>
        <taxon>Chromadorea</taxon>
        <taxon>Rhabditida</taxon>
        <taxon>Rhabditina</taxon>
        <taxon>Rhabditomorpha</taxon>
        <taxon>Rhabditoidea</taxon>
        <taxon>Rhabditidae</taxon>
        <taxon>Peloderinae</taxon>
        <taxon>Caenorhabditis</taxon>
    </lineage>
</organism>
<dbReference type="OrthoDB" id="5771086at2759"/>
<evidence type="ECO:0000256" key="1">
    <source>
        <dbReference type="SAM" id="MobiDB-lite"/>
    </source>
</evidence>
<accession>A0A2G5TV34</accession>
<dbReference type="AlphaFoldDB" id="A0A2G5TV34"/>
<proteinExistence type="predicted"/>
<feature type="region of interest" description="Disordered" evidence="1">
    <location>
        <begin position="1"/>
        <end position="35"/>
    </location>
</feature>
<comment type="caution">
    <text evidence="2">The sequence shown here is derived from an EMBL/GenBank/DDBJ whole genome shotgun (WGS) entry which is preliminary data.</text>
</comment>
<evidence type="ECO:0000313" key="3">
    <source>
        <dbReference type="Proteomes" id="UP000230233"/>
    </source>
</evidence>
<sequence>MTSVQCSNKSKKRVPTKATTNSARCRTRRPETDQANQHVNHIPSMASDMWLCYCFSEMCNYPFTWKEFVRRGHSLKPTYALASEQ</sequence>
<dbReference type="Proteomes" id="UP000230233">
    <property type="component" value="Chromosome V"/>
</dbReference>
<reference evidence="3" key="1">
    <citation type="submission" date="2017-10" db="EMBL/GenBank/DDBJ databases">
        <title>Rapid genome shrinkage in a self-fertile nematode reveals novel sperm competition proteins.</title>
        <authorList>
            <person name="Yin D."/>
            <person name="Schwarz E.M."/>
            <person name="Thomas C.G."/>
            <person name="Felde R.L."/>
            <person name="Korf I.F."/>
            <person name="Cutter A.D."/>
            <person name="Schartner C.M."/>
            <person name="Ralston E.J."/>
            <person name="Meyer B.J."/>
            <person name="Haag E.S."/>
        </authorList>
    </citation>
    <scope>NUCLEOTIDE SEQUENCE [LARGE SCALE GENOMIC DNA]</scope>
    <source>
        <strain evidence="3">JU1422</strain>
    </source>
</reference>
<name>A0A2G5TV34_9PELO</name>
<gene>
    <name evidence="2" type="primary">Cnig_chr_V.g22155</name>
    <name evidence="2" type="ORF">B9Z55_022155</name>
</gene>